<dbReference type="PANTHER" id="PTHR30535">
    <property type="entry name" value="VITAMIN B12-BINDING PROTEIN"/>
    <property type="match status" value="1"/>
</dbReference>
<dbReference type="OrthoDB" id="9775594at2"/>
<dbReference type="InterPro" id="IPR002491">
    <property type="entry name" value="ABC_transptr_periplasmic_BD"/>
</dbReference>
<dbReference type="Gene3D" id="3.40.50.1980">
    <property type="entry name" value="Nitrogenase molybdenum iron protein domain"/>
    <property type="match status" value="2"/>
</dbReference>
<dbReference type="SUPFAM" id="SSF53807">
    <property type="entry name" value="Helical backbone' metal receptor"/>
    <property type="match status" value="1"/>
</dbReference>
<protein>
    <submittedName>
        <fullName evidence="2">Iron ABC transporter substrate-binding protein</fullName>
    </submittedName>
</protein>
<keyword evidence="3" id="KW-1185">Reference proteome</keyword>
<gene>
    <name evidence="2" type="ORF">DAI18_14685</name>
</gene>
<evidence type="ECO:0000313" key="2">
    <source>
        <dbReference type="EMBL" id="AVY96115.1"/>
    </source>
</evidence>
<dbReference type="EMBL" id="CP028519">
    <property type="protein sequence ID" value="AVY96115.1"/>
    <property type="molecule type" value="Genomic_DNA"/>
</dbReference>
<dbReference type="PROSITE" id="PS50983">
    <property type="entry name" value="FE_B12_PBP"/>
    <property type="match status" value="1"/>
</dbReference>
<dbReference type="CDD" id="cd01139">
    <property type="entry name" value="TroA_f"/>
    <property type="match status" value="1"/>
</dbReference>
<reference evidence="2 3" key="1">
    <citation type="submission" date="2018-04" db="EMBL/GenBank/DDBJ databases">
        <title>Denitrifier Microvirgula.</title>
        <authorList>
            <person name="Anderson E."/>
            <person name="Jang J."/>
            <person name="Ishii S."/>
        </authorList>
    </citation>
    <scope>NUCLEOTIDE SEQUENCE [LARGE SCALE GENOMIC DNA]</scope>
    <source>
        <strain evidence="2 3">BE2.4</strain>
    </source>
</reference>
<dbReference type="STRING" id="1122240.GCA_000620105_03535"/>
<dbReference type="KEGG" id="maer:DAI18_14685"/>
<evidence type="ECO:0000313" key="3">
    <source>
        <dbReference type="Proteomes" id="UP000244173"/>
    </source>
</evidence>
<sequence>MGWMGMAAQAAVVTDIAGRRVEVPAKVERILLGEGRLFYAFALLEGKQPLARIAGWQGDFRYLDPQTYAQYKAKFPAIDRIPLIGKTNEESVSAEKVLTLKPDIAVFSIAGHGPSLDNPIVKQLEAARVPVIFVDFRIKPMENTIPSLRIMGKALQREATAERFIRFYQEQLRAVTGPVSAIPAAKRPTVFLDVRAGAFDHVASAGKGSLGEMVDAAGGRNIGDTLLPIALGEVNMEKVLAMNPSVYIATGAGAPDARTGLKFGADVSPAMARESLQRMARRGHVGALAAVRNGNTYGAWHHFYNTPYHVVLIQQIAKWLHPARFARLDPQASWVRMHKEFLAIEPQGTYWVGGRP</sequence>
<evidence type="ECO:0000259" key="1">
    <source>
        <dbReference type="PROSITE" id="PS50983"/>
    </source>
</evidence>
<dbReference type="PANTHER" id="PTHR30535:SF34">
    <property type="entry name" value="MOLYBDATE-BINDING PROTEIN MOLA"/>
    <property type="match status" value="1"/>
</dbReference>
<dbReference type="Pfam" id="PF01497">
    <property type="entry name" value="Peripla_BP_2"/>
    <property type="match status" value="1"/>
</dbReference>
<name>A0A2S0PFJ7_9NEIS</name>
<proteinExistence type="predicted"/>
<dbReference type="AlphaFoldDB" id="A0A2S0PFJ7"/>
<feature type="domain" description="Fe/B12 periplasmic-binding" evidence="1">
    <location>
        <begin position="29"/>
        <end position="328"/>
    </location>
</feature>
<organism evidence="2 3">
    <name type="scientific">Microvirgula aerodenitrificans</name>
    <dbReference type="NCBI Taxonomy" id="57480"/>
    <lineage>
        <taxon>Bacteria</taxon>
        <taxon>Pseudomonadati</taxon>
        <taxon>Pseudomonadota</taxon>
        <taxon>Betaproteobacteria</taxon>
        <taxon>Neisseriales</taxon>
        <taxon>Aquaspirillaceae</taxon>
        <taxon>Microvirgula</taxon>
    </lineage>
</organism>
<dbReference type="Proteomes" id="UP000244173">
    <property type="component" value="Chromosome"/>
</dbReference>
<accession>A0A2S0PFJ7</accession>
<dbReference type="InterPro" id="IPR050902">
    <property type="entry name" value="ABC_Transporter_SBP"/>
</dbReference>